<proteinExistence type="predicted"/>
<dbReference type="Proteomes" id="UP000604825">
    <property type="component" value="Unassembled WGS sequence"/>
</dbReference>
<dbReference type="OrthoDB" id="660887at2759"/>
<dbReference type="AlphaFoldDB" id="A0A811N3T4"/>
<evidence type="ECO:0000313" key="1">
    <source>
        <dbReference type="EMBL" id="CAD6220440.1"/>
    </source>
</evidence>
<dbReference type="SMART" id="SM01157">
    <property type="entry name" value="DUF1719"/>
    <property type="match status" value="1"/>
</dbReference>
<organism evidence="1 2">
    <name type="scientific">Miscanthus lutarioriparius</name>
    <dbReference type="NCBI Taxonomy" id="422564"/>
    <lineage>
        <taxon>Eukaryota</taxon>
        <taxon>Viridiplantae</taxon>
        <taxon>Streptophyta</taxon>
        <taxon>Embryophyta</taxon>
        <taxon>Tracheophyta</taxon>
        <taxon>Spermatophyta</taxon>
        <taxon>Magnoliopsida</taxon>
        <taxon>Liliopsida</taxon>
        <taxon>Poales</taxon>
        <taxon>Poaceae</taxon>
        <taxon>PACMAD clade</taxon>
        <taxon>Panicoideae</taxon>
        <taxon>Andropogonodae</taxon>
        <taxon>Andropogoneae</taxon>
        <taxon>Saccharinae</taxon>
        <taxon>Miscanthus</taxon>
    </lineage>
</organism>
<reference evidence="1" key="1">
    <citation type="submission" date="2020-10" db="EMBL/GenBank/DDBJ databases">
        <authorList>
            <person name="Han B."/>
            <person name="Lu T."/>
            <person name="Zhao Q."/>
            <person name="Huang X."/>
            <person name="Zhao Y."/>
        </authorList>
    </citation>
    <scope>NUCLEOTIDE SEQUENCE</scope>
</reference>
<accession>A0A811N3T4</accession>
<protein>
    <submittedName>
        <fullName evidence="1">Uncharacterized protein</fullName>
    </submittedName>
</protein>
<dbReference type="PANTHER" id="PTHR33377">
    <property type="entry name" value="OS10G0134700 PROTEIN-RELATED"/>
    <property type="match status" value="1"/>
</dbReference>
<comment type="caution">
    <text evidence="1">The sequence shown here is derived from an EMBL/GenBank/DDBJ whole genome shotgun (WGS) entry which is preliminary data.</text>
</comment>
<dbReference type="Pfam" id="PF08224">
    <property type="entry name" value="DUF1719"/>
    <property type="match status" value="1"/>
</dbReference>
<dbReference type="EMBL" id="CAJGYO010000003">
    <property type="protein sequence ID" value="CAD6220440.1"/>
    <property type="molecule type" value="Genomic_DNA"/>
</dbReference>
<dbReference type="PANTHER" id="PTHR33377:SF4">
    <property type="entry name" value="OS07G0285800 PROTEIN"/>
    <property type="match status" value="1"/>
</dbReference>
<gene>
    <name evidence="1" type="ORF">NCGR_LOCUS13905</name>
</gene>
<keyword evidence="2" id="KW-1185">Reference proteome</keyword>
<name>A0A811N3T4_9POAL</name>
<sequence length="466" mass="52631">MANMVASAFVQETVNRVTSFLFSKLDDNKEMASRGHYAERLEMAHTELELALERSARMPITDVSLLRRRKLLERAFEDSEYLLHRCSKRQVTDISEIEQPSTNSSFTKWIAQVTQSSISSYFAGFCKDSTGCSDVRRFEWLAECANRFLKDVESGCSPQRCMFSNPLVRKLLQGKNLQYNKVQESILRRVHIWPMRVEGRGVEAALEFLYEDCKMPTRSFALALMLRLSESTDIVGTAIRCLQSFTSSMKHTAEAVMGELTRLPLQDISDSGTFAPCFSMQDLCNKDTQFWRRDALCCKPKGCAESNTPSELSSTFPEQVILVHVECYVLASECTNLHSTSAEGAGRNAVGAWPPLKLGVGFAPHFCNECMHGKTGVEVIEGKAEPISESLHQMDEMVRLKAIDCYIRQPDLSDYRMRLYAGHGVAYFIVRKPSPGTASAPKYNGKSNILRLVKRRPFKRESSKRN</sequence>
<evidence type="ECO:0000313" key="2">
    <source>
        <dbReference type="Proteomes" id="UP000604825"/>
    </source>
</evidence>
<dbReference type="InterPro" id="IPR013181">
    <property type="entry name" value="DUF1719"/>
</dbReference>